<evidence type="ECO:0000313" key="2">
    <source>
        <dbReference type="Proteomes" id="UP001152888"/>
    </source>
</evidence>
<dbReference type="PANTHER" id="PTHR37445">
    <property type="entry name" value="PROTEIN CBG24663"/>
    <property type="match status" value="1"/>
</dbReference>
<name>A0A9P0KDL0_ACAOB</name>
<dbReference type="EMBL" id="CAKOFQ010006806">
    <property type="protein sequence ID" value="CAH1973225.1"/>
    <property type="molecule type" value="Genomic_DNA"/>
</dbReference>
<organism evidence="1 2">
    <name type="scientific">Acanthoscelides obtectus</name>
    <name type="common">Bean weevil</name>
    <name type="synonym">Bruchus obtectus</name>
    <dbReference type="NCBI Taxonomy" id="200917"/>
    <lineage>
        <taxon>Eukaryota</taxon>
        <taxon>Metazoa</taxon>
        <taxon>Ecdysozoa</taxon>
        <taxon>Arthropoda</taxon>
        <taxon>Hexapoda</taxon>
        <taxon>Insecta</taxon>
        <taxon>Pterygota</taxon>
        <taxon>Neoptera</taxon>
        <taxon>Endopterygota</taxon>
        <taxon>Coleoptera</taxon>
        <taxon>Polyphaga</taxon>
        <taxon>Cucujiformia</taxon>
        <taxon>Chrysomeloidea</taxon>
        <taxon>Chrysomelidae</taxon>
        <taxon>Bruchinae</taxon>
        <taxon>Bruchini</taxon>
        <taxon>Acanthoscelides</taxon>
    </lineage>
</organism>
<accession>A0A9P0KDL0</accession>
<protein>
    <submittedName>
        <fullName evidence="1">Uncharacterized protein</fullName>
    </submittedName>
</protein>
<reference evidence="1" key="1">
    <citation type="submission" date="2022-03" db="EMBL/GenBank/DDBJ databases">
        <authorList>
            <person name="Sayadi A."/>
        </authorList>
    </citation>
    <scope>NUCLEOTIDE SEQUENCE</scope>
</reference>
<evidence type="ECO:0000313" key="1">
    <source>
        <dbReference type="EMBL" id="CAH1973225.1"/>
    </source>
</evidence>
<keyword evidence="2" id="KW-1185">Reference proteome</keyword>
<sequence length="243" mass="27816">LRKEVKELKQKVEELLAKTNGSASRSESTNASTCYSAEQVVQEIQERNIRKNNVIIFGLPEQNDRNEEKGLVSDMLNLVNIDSAPPGTKHFRTGKTSTTNRPRPVKLIMNCKSKVKMVFKSLKPIKENQTFKDIGIVNDRTPMQMNQYNKIKKEFEERRQNGESDIQIKCFEDVRKIVKIKSSLDLSKPISGAYDKKNELSIIISSMNSKIDKFFAQVNSSAYDLYAITETWLTPSVHNSEFF</sequence>
<dbReference type="Proteomes" id="UP001152888">
    <property type="component" value="Unassembled WGS sequence"/>
</dbReference>
<dbReference type="AlphaFoldDB" id="A0A9P0KDL0"/>
<feature type="non-terminal residue" evidence="1">
    <location>
        <position position="1"/>
    </location>
</feature>
<dbReference type="OrthoDB" id="6683395at2759"/>
<dbReference type="PANTHER" id="PTHR37445:SF3">
    <property type="entry name" value="ZINC FINGER PHD-TYPE DOMAIN-CONTAINING PROTEIN"/>
    <property type="match status" value="1"/>
</dbReference>
<gene>
    <name evidence="1" type="ORF">ACAOBT_LOCUS10428</name>
</gene>
<proteinExistence type="predicted"/>
<comment type="caution">
    <text evidence="1">The sequence shown here is derived from an EMBL/GenBank/DDBJ whole genome shotgun (WGS) entry which is preliminary data.</text>
</comment>